<feature type="region of interest" description="Disordered" evidence="11">
    <location>
        <begin position="113"/>
        <end position="214"/>
    </location>
</feature>
<evidence type="ECO:0000313" key="13">
    <source>
        <dbReference type="Proteomes" id="UP000244005"/>
    </source>
</evidence>
<evidence type="ECO:0000256" key="3">
    <source>
        <dbReference type="ARBA" id="ARBA00022794"/>
    </source>
</evidence>
<feature type="compositionally biased region" description="Acidic residues" evidence="11">
    <location>
        <begin position="183"/>
        <end position="202"/>
    </location>
</feature>
<comment type="subcellular location">
    <subcellularLocation>
        <location evidence="8">Cell projection</location>
        <location evidence="8">Kinocilium</location>
    </subcellularLocation>
    <subcellularLocation>
        <location evidence="1">Cytoplasm</location>
        <location evidence="1">Cytoskeleton</location>
        <location evidence="1">Flagellum axoneme</location>
    </subcellularLocation>
</comment>
<reference evidence="13" key="1">
    <citation type="journal article" date="2017" name="Cell">
        <title>Insights into land plant evolution garnered from the Marchantia polymorpha genome.</title>
        <authorList>
            <person name="Bowman J.L."/>
            <person name="Kohchi T."/>
            <person name="Yamato K.T."/>
            <person name="Jenkins J."/>
            <person name="Shu S."/>
            <person name="Ishizaki K."/>
            <person name="Yamaoka S."/>
            <person name="Nishihama R."/>
            <person name="Nakamura Y."/>
            <person name="Berger F."/>
            <person name="Adam C."/>
            <person name="Aki S.S."/>
            <person name="Althoff F."/>
            <person name="Araki T."/>
            <person name="Arteaga-Vazquez M.A."/>
            <person name="Balasubrmanian S."/>
            <person name="Barry K."/>
            <person name="Bauer D."/>
            <person name="Boehm C.R."/>
            <person name="Briginshaw L."/>
            <person name="Caballero-Perez J."/>
            <person name="Catarino B."/>
            <person name="Chen F."/>
            <person name="Chiyoda S."/>
            <person name="Chovatia M."/>
            <person name="Davies K.M."/>
            <person name="Delmans M."/>
            <person name="Demura T."/>
            <person name="Dierschke T."/>
            <person name="Dolan L."/>
            <person name="Dorantes-Acosta A.E."/>
            <person name="Eklund D.M."/>
            <person name="Florent S.N."/>
            <person name="Flores-Sandoval E."/>
            <person name="Fujiyama A."/>
            <person name="Fukuzawa H."/>
            <person name="Galik B."/>
            <person name="Grimanelli D."/>
            <person name="Grimwood J."/>
            <person name="Grossniklaus U."/>
            <person name="Hamada T."/>
            <person name="Haseloff J."/>
            <person name="Hetherington A.J."/>
            <person name="Higo A."/>
            <person name="Hirakawa Y."/>
            <person name="Hundley H.N."/>
            <person name="Ikeda Y."/>
            <person name="Inoue K."/>
            <person name="Inoue S.I."/>
            <person name="Ishida S."/>
            <person name="Jia Q."/>
            <person name="Kakita M."/>
            <person name="Kanazawa T."/>
            <person name="Kawai Y."/>
            <person name="Kawashima T."/>
            <person name="Kennedy M."/>
            <person name="Kinose K."/>
            <person name="Kinoshita T."/>
            <person name="Kohara Y."/>
            <person name="Koide E."/>
            <person name="Komatsu K."/>
            <person name="Kopischke S."/>
            <person name="Kubo M."/>
            <person name="Kyozuka J."/>
            <person name="Lagercrantz U."/>
            <person name="Lin S.S."/>
            <person name="Lindquist E."/>
            <person name="Lipzen A.M."/>
            <person name="Lu C.W."/>
            <person name="De Luna E."/>
            <person name="Martienssen R.A."/>
            <person name="Minamino N."/>
            <person name="Mizutani M."/>
            <person name="Mizutani M."/>
            <person name="Mochizuki N."/>
            <person name="Monte I."/>
            <person name="Mosher R."/>
            <person name="Nagasaki H."/>
            <person name="Nakagami H."/>
            <person name="Naramoto S."/>
            <person name="Nishitani K."/>
            <person name="Ohtani M."/>
            <person name="Okamoto T."/>
            <person name="Okumura M."/>
            <person name="Phillips J."/>
            <person name="Pollak B."/>
            <person name="Reinders A."/>
            <person name="Rovekamp M."/>
            <person name="Sano R."/>
            <person name="Sawa S."/>
            <person name="Schmid M.W."/>
            <person name="Shirakawa M."/>
            <person name="Solano R."/>
            <person name="Spunde A."/>
            <person name="Suetsugu N."/>
            <person name="Sugano S."/>
            <person name="Sugiyama A."/>
            <person name="Sun R."/>
            <person name="Suzuki Y."/>
            <person name="Takenaka M."/>
            <person name="Takezawa D."/>
            <person name="Tomogane H."/>
            <person name="Tsuzuki M."/>
            <person name="Ueda T."/>
            <person name="Umeda M."/>
            <person name="Ward J.M."/>
            <person name="Watanabe Y."/>
            <person name="Yazaki K."/>
            <person name="Yokoyama R."/>
            <person name="Yoshitake Y."/>
            <person name="Yotsui I."/>
            <person name="Zachgo S."/>
            <person name="Schmutz J."/>
        </authorList>
    </citation>
    <scope>NUCLEOTIDE SEQUENCE [LARGE SCALE GENOMIC DNA]</scope>
    <source>
        <strain evidence="13">Tak-1</strain>
    </source>
</reference>
<feature type="compositionally biased region" description="Pro residues" evidence="11">
    <location>
        <begin position="120"/>
        <end position="132"/>
    </location>
</feature>
<keyword evidence="3" id="KW-0970">Cilium biogenesis/degradation</keyword>
<evidence type="ECO:0000313" key="12">
    <source>
        <dbReference type="EMBL" id="PTQ36290.1"/>
    </source>
</evidence>
<evidence type="ECO:0000256" key="8">
    <source>
        <dbReference type="ARBA" id="ARBA00037822"/>
    </source>
</evidence>
<evidence type="ECO:0000256" key="1">
    <source>
        <dbReference type="ARBA" id="ARBA00004611"/>
    </source>
</evidence>
<dbReference type="AlphaFoldDB" id="A0A2R6WQZ4"/>
<evidence type="ECO:0000256" key="10">
    <source>
        <dbReference type="ARBA" id="ARBA00041080"/>
    </source>
</evidence>
<dbReference type="Proteomes" id="UP000244005">
    <property type="component" value="Unassembled WGS sequence"/>
</dbReference>
<organism evidence="12 13">
    <name type="scientific">Marchantia polymorpha</name>
    <name type="common">Common liverwort</name>
    <name type="synonym">Marchantia aquatica</name>
    <dbReference type="NCBI Taxonomy" id="3197"/>
    <lineage>
        <taxon>Eukaryota</taxon>
        <taxon>Viridiplantae</taxon>
        <taxon>Streptophyta</taxon>
        <taxon>Embryophyta</taxon>
        <taxon>Marchantiophyta</taxon>
        <taxon>Marchantiopsida</taxon>
        <taxon>Marchantiidae</taxon>
        <taxon>Marchantiales</taxon>
        <taxon>Marchantiaceae</taxon>
        <taxon>Marchantia</taxon>
    </lineage>
</organism>
<protein>
    <recommendedName>
        <fullName evidence="10">Radial spoke head protein 9 homolog</fullName>
    </recommendedName>
</protein>
<keyword evidence="4" id="KW-0282">Flagellum</keyword>
<keyword evidence="2" id="KW-0963">Cytoplasm</keyword>
<dbReference type="GO" id="GO:0060294">
    <property type="term" value="P:cilium movement involved in cell motility"/>
    <property type="evidence" value="ECO:0000318"/>
    <property type="project" value="GO_Central"/>
</dbReference>
<keyword evidence="7" id="KW-0966">Cell projection</keyword>
<dbReference type="PANTHER" id="PTHR22069:SF0">
    <property type="entry name" value="RADIAL SPOKE HEAD PROTEIN 9 HOMOLOG"/>
    <property type="match status" value="1"/>
</dbReference>
<dbReference type="Gramene" id="Mp1g22900.1">
    <property type="protein sequence ID" value="Mp1g22900.1.cds"/>
    <property type="gene ID" value="Mp1g22900"/>
</dbReference>
<keyword evidence="13" id="KW-1185">Reference proteome</keyword>
<dbReference type="GO" id="GO:0005930">
    <property type="term" value="C:axoneme"/>
    <property type="evidence" value="ECO:0000318"/>
    <property type="project" value="GO_Central"/>
</dbReference>
<keyword evidence="6" id="KW-0206">Cytoskeleton</keyword>
<evidence type="ECO:0000256" key="6">
    <source>
        <dbReference type="ARBA" id="ARBA00023212"/>
    </source>
</evidence>
<name>A0A2R6WQZ4_MARPO</name>
<evidence type="ECO:0000256" key="2">
    <source>
        <dbReference type="ARBA" id="ARBA00022490"/>
    </source>
</evidence>
<dbReference type="OMA" id="TFYHVPN"/>
<evidence type="ECO:0000256" key="7">
    <source>
        <dbReference type="ARBA" id="ARBA00023273"/>
    </source>
</evidence>
<evidence type="ECO:0000256" key="9">
    <source>
        <dbReference type="ARBA" id="ARBA00038319"/>
    </source>
</evidence>
<dbReference type="InterPro" id="IPR055316">
    <property type="entry name" value="RSP9"/>
</dbReference>
<keyword evidence="5" id="KW-0969">Cilium</keyword>
<dbReference type="PANTHER" id="PTHR22069">
    <property type="entry name" value="MITOCHONDRIAL RIBOSOMAL PROTEIN S18"/>
    <property type="match status" value="1"/>
</dbReference>
<feature type="compositionally biased region" description="Polar residues" evidence="11">
    <location>
        <begin position="134"/>
        <end position="145"/>
    </location>
</feature>
<proteinExistence type="inferred from homology"/>
<dbReference type="GO" id="GO:0035082">
    <property type="term" value="P:axoneme assembly"/>
    <property type="evidence" value="ECO:0000318"/>
    <property type="project" value="GO_Central"/>
</dbReference>
<comment type="similarity">
    <text evidence="9">Belongs to the flagellar radial spoke RSP9 family.</text>
</comment>
<dbReference type="EMBL" id="KZ772737">
    <property type="protein sequence ID" value="PTQ36290.1"/>
    <property type="molecule type" value="Genomic_DNA"/>
</dbReference>
<dbReference type="GO" id="GO:0044458">
    <property type="term" value="P:motile cilium assembly"/>
    <property type="evidence" value="ECO:0000318"/>
    <property type="project" value="GO_Central"/>
</dbReference>
<evidence type="ECO:0000256" key="11">
    <source>
        <dbReference type="SAM" id="MobiDB-lite"/>
    </source>
</evidence>
<evidence type="ECO:0000256" key="4">
    <source>
        <dbReference type="ARBA" id="ARBA00022846"/>
    </source>
</evidence>
<dbReference type="OrthoDB" id="10258956at2759"/>
<gene>
    <name evidence="12" type="ORF">MARPO_0065s0086</name>
</gene>
<sequence length="336" mass="37264">MENNLILTLEALASSGCIVPSEMRCAIQISLKYKKRDAGLRSLSLWGRIFTAGGKDYLLAEGVKSIKLVKRKLVFDTRYYFSQNGAVWLDLQSPSDEQFDLCKKIKGPFRGDPSHLYFVPDPPPPPLPPPGPETTMQPAFLTPTTAVAEEGEGDSKEEDSATEGESEMDEDSDGPPPPAEAQVETDEEGPDPELNPEEDNGEPAEPPPPKGQDVGELVRLASLMRWVDEDCGVVPIGGMVLDAHNNLVQNVVFPGLEFADKLEYYGHLFRGYERGPLSKDITGFWSLQQQPLTNDVTIRSLLWPGYHMYCSGTNFDFGSLYFGWGERNRDIAFMIN</sequence>
<feature type="compositionally biased region" description="Acidic residues" evidence="11">
    <location>
        <begin position="149"/>
        <end position="173"/>
    </location>
</feature>
<accession>A0A2R6WQZ4</accession>
<evidence type="ECO:0000256" key="5">
    <source>
        <dbReference type="ARBA" id="ARBA00023069"/>
    </source>
</evidence>